<dbReference type="Gene3D" id="3.30.300.130">
    <property type="entry name" value="Fe-S cluster assembly (FSCA)"/>
    <property type="match status" value="1"/>
</dbReference>
<evidence type="ECO:0000256" key="3">
    <source>
        <dbReference type="ARBA" id="ARBA00023004"/>
    </source>
</evidence>
<dbReference type="InterPro" id="IPR034904">
    <property type="entry name" value="FSCA_dom_sf"/>
</dbReference>
<dbReference type="InterPro" id="IPR001075">
    <property type="entry name" value="NIF_FeS_clus_asmbl_NifU_C"/>
</dbReference>
<dbReference type="HAMAP" id="MF_01637">
    <property type="entry name" value="Fe_S_biogen_NfuA"/>
    <property type="match status" value="1"/>
</dbReference>
<organism evidence="8 9">
    <name type="scientific">Buchnera aphidicola</name>
    <name type="common">Lipaphis pseudobrassicae</name>
    <dbReference type="NCBI Taxonomy" id="1258543"/>
    <lineage>
        <taxon>Bacteria</taxon>
        <taxon>Pseudomonadati</taxon>
        <taxon>Pseudomonadota</taxon>
        <taxon>Gammaproteobacteria</taxon>
        <taxon>Enterobacterales</taxon>
        <taxon>Erwiniaceae</taxon>
        <taxon>Buchnera</taxon>
    </lineage>
</organism>
<feature type="domain" description="Core" evidence="7">
    <location>
        <begin position="2"/>
        <end position="101"/>
    </location>
</feature>
<dbReference type="InterPro" id="IPR000361">
    <property type="entry name" value="ATAP_core_dom"/>
</dbReference>
<dbReference type="InterPro" id="IPR017726">
    <property type="entry name" value="Fe/S_biogenesis_protein_NfuA"/>
</dbReference>
<evidence type="ECO:0000259" key="6">
    <source>
        <dbReference type="Pfam" id="PF01106"/>
    </source>
</evidence>
<evidence type="ECO:0000259" key="7">
    <source>
        <dbReference type="Pfam" id="PF01521"/>
    </source>
</evidence>
<protein>
    <recommendedName>
        <fullName evidence="5">Fe/S biogenesis protein NfuA</fullName>
    </recommendedName>
</protein>
<comment type="similarity">
    <text evidence="5">Belongs to the NfuA family.</text>
</comment>
<keyword evidence="2 5" id="KW-0479">Metal-binding</keyword>
<evidence type="ECO:0000256" key="1">
    <source>
        <dbReference type="ARBA" id="ARBA00022485"/>
    </source>
</evidence>
<dbReference type="Pfam" id="PF01106">
    <property type="entry name" value="NifU"/>
    <property type="match status" value="1"/>
</dbReference>
<evidence type="ECO:0000256" key="2">
    <source>
        <dbReference type="ARBA" id="ARBA00022723"/>
    </source>
</evidence>
<sequence length="193" mass="22001">MVTISENAQNHFRYLLSKEPNDTQIRIFILNPGTPSAECGVAYCLKNEIEESDIKLKYNQFFVYVNKNIVSYLRNAEIDLVFDKLGSQLTFKAPYAKSHTLFKNTSSLEERIRHFLNIEINPHLSMHGGQVNLIEIDQKNSIAIIQFSGGCNGCSMIGITLKETVEKKILASFPEIKKIYDGTEHLHGKHSFY</sequence>
<dbReference type="GO" id="GO:0005506">
    <property type="term" value="F:iron ion binding"/>
    <property type="evidence" value="ECO:0007669"/>
    <property type="project" value="InterPro"/>
</dbReference>
<evidence type="ECO:0000313" key="9">
    <source>
        <dbReference type="Proteomes" id="UP000298564"/>
    </source>
</evidence>
<reference evidence="8 9" key="1">
    <citation type="submission" date="2018-12" db="EMBL/GenBank/DDBJ databases">
        <authorList>
            <person name="Chong R.A."/>
        </authorList>
    </citation>
    <scope>NUCLEOTIDE SEQUENCE [LARGE SCALE GENOMIC DNA]</scope>
    <source>
        <strain evidence="8 9">Lps</strain>
    </source>
</reference>
<feature type="domain" description="NIF system FeS cluster assembly NifU C-terminal" evidence="6">
    <location>
        <begin position="112"/>
        <end position="179"/>
    </location>
</feature>
<feature type="binding site" evidence="5">
    <location>
        <position position="151"/>
    </location>
    <ligand>
        <name>[4Fe-4S] cluster</name>
        <dbReference type="ChEBI" id="CHEBI:49883"/>
    </ligand>
</feature>
<keyword evidence="1 5" id="KW-0004">4Fe-4S</keyword>
<accession>A0A4D6Y0M1</accession>
<feature type="binding site" evidence="5">
    <location>
        <position position="154"/>
    </location>
    <ligand>
        <name>[4Fe-4S] cluster</name>
        <dbReference type="ChEBI" id="CHEBI:49883"/>
    </ligand>
</feature>
<dbReference type="Gene3D" id="2.60.300.12">
    <property type="entry name" value="HesB-like domain"/>
    <property type="match status" value="1"/>
</dbReference>
<dbReference type="GO" id="GO:0016226">
    <property type="term" value="P:iron-sulfur cluster assembly"/>
    <property type="evidence" value="ECO:0007669"/>
    <property type="project" value="UniProtKB-UniRule"/>
</dbReference>
<dbReference type="SUPFAM" id="SSF89360">
    <property type="entry name" value="HesB-like domain"/>
    <property type="match status" value="1"/>
</dbReference>
<dbReference type="GO" id="GO:0051604">
    <property type="term" value="P:protein maturation"/>
    <property type="evidence" value="ECO:0007669"/>
    <property type="project" value="UniProtKB-UniRule"/>
</dbReference>
<dbReference type="AlphaFoldDB" id="A0A4D6Y0M1"/>
<proteinExistence type="inferred from homology"/>
<comment type="function">
    <text evidence="5">Involved in iron-sulfur cluster biogenesis. Binds a 4Fe-4S cluster, can transfer this cluster to apoproteins, and thereby intervenes in the maturation of Fe/S proteins. Could also act as a scaffold/chaperone for damaged Fe/S proteins.</text>
</comment>
<dbReference type="OrthoDB" id="9785450at2"/>
<comment type="subunit">
    <text evidence="5">Homodimer.</text>
</comment>
<dbReference type="RefSeq" id="WP_158356207.1">
    <property type="nucleotide sequence ID" value="NZ_CP034870.1"/>
</dbReference>
<dbReference type="Proteomes" id="UP000298564">
    <property type="component" value="Chromosome"/>
</dbReference>
<dbReference type="InterPro" id="IPR035903">
    <property type="entry name" value="HesB-like_dom_sf"/>
</dbReference>
<evidence type="ECO:0000256" key="5">
    <source>
        <dbReference type="HAMAP-Rule" id="MF_01637"/>
    </source>
</evidence>
<keyword evidence="4 5" id="KW-0411">Iron-sulfur</keyword>
<dbReference type="Pfam" id="PF01521">
    <property type="entry name" value="Fe-S_biosyn"/>
    <property type="match status" value="1"/>
</dbReference>
<evidence type="ECO:0000313" key="8">
    <source>
        <dbReference type="EMBL" id="QCI22367.1"/>
    </source>
</evidence>
<gene>
    <name evidence="5" type="primary">nfuA</name>
    <name evidence="8" type="ORF">D9V70_02795</name>
</gene>
<name>A0A4D6Y0M1_9GAMM</name>
<evidence type="ECO:0000256" key="4">
    <source>
        <dbReference type="ARBA" id="ARBA00023014"/>
    </source>
</evidence>
<reference evidence="8 9" key="2">
    <citation type="submission" date="2019-05" db="EMBL/GenBank/DDBJ databases">
        <title>Genome evolution of the obligate endosymbiont Buchnera aphidicola.</title>
        <authorList>
            <person name="Moran N.A."/>
        </authorList>
    </citation>
    <scope>NUCLEOTIDE SEQUENCE [LARGE SCALE GENOMIC DNA]</scope>
    <source>
        <strain evidence="8 9">Lps</strain>
    </source>
</reference>
<comment type="cofactor">
    <cofactor evidence="5">
        <name>[4Fe-4S] cluster</name>
        <dbReference type="ChEBI" id="CHEBI:49883"/>
    </cofactor>
    <text evidence="5">Binds 1 [4Fe-4S] cluster per subunit. The cluster is presumably bound at the interface of two monomers.</text>
</comment>
<dbReference type="GO" id="GO:0051539">
    <property type="term" value="F:4 iron, 4 sulfur cluster binding"/>
    <property type="evidence" value="ECO:0007669"/>
    <property type="project" value="UniProtKB-UniRule"/>
</dbReference>
<dbReference type="EMBL" id="CP034870">
    <property type="protein sequence ID" value="QCI22367.1"/>
    <property type="molecule type" value="Genomic_DNA"/>
</dbReference>
<keyword evidence="3 5" id="KW-0408">Iron</keyword>
<dbReference type="SUPFAM" id="SSF117916">
    <property type="entry name" value="Fe-S cluster assembly (FSCA) domain-like"/>
    <property type="match status" value="1"/>
</dbReference>